<feature type="compositionally biased region" description="Basic and acidic residues" evidence="2">
    <location>
        <begin position="21"/>
        <end position="32"/>
    </location>
</feature>
<feature type="region of interest" description="Disordered" evidence="2">
    <location>
        <begin position="1"/>
        <end position="46"/>
    </location>
</feature>
<accession>A0A7R8X001</accession>
<dbReference type="OrthoDB" id="10050612at2759"/>
<dbReference type="EMBL" id="LR899518">
    <property type="protein sequence ID" value="CAD7239967.1"/>
    <property type="molecule type" value="Genomic_DNA"/>
</dbReference>
<name>A0A7R8X001_9CRUS</name>
<dbReference type="AlphaFoldDB" id="A0A7R8X001"/>
<evidence type="ECO:0000256" key="1">
    <source>
        <dbReference type="SAM" id="Coils"/>
    </source>
</evidence>
<dbReference type="EMBL" id="CAJPEV010000001">
    <property type="protein sequence ID" value="CAG0878481.1"/>
    <property type="molecule type" value="Genomic_DNA"/>
</dbReference>
<organism evidence="3">
    <name type="scientific">Darwinula stevensoni</name>
    <dbReference type="NCBI Taxonomy" id="69355"/>
    <lineage>
        <taxon>Eukaryota</taxon>
        <taxon>Metazoa</taxon>
        <taxon>Ecdysozoa</taxon>
        <taxon>Arthropoda</taxon>
        <taxon>Crustacea</taxon>
        <taxon>Oligostraca</taxon>
        <taxon>Ostracoda</taxon>
        <taxon>Podocopa</taxon>
        <taxon>Podocopida</taxon>
        <taxon>Darwinulocopina</taxon>
        <taxon>Darwinuloidea</taxon>
        <taxon>Darwinulidae</taxon>
        <taxon>Darwinula</taxon>
    </lineage>
</organism>
<evidence type="ECO:0000313" key="3">
    <source>
        <dbReference type="EMBL" id="CAD7239967.1"/>
    </source>
</evidence>
<evidence type="ECO:0000313" key="4">
    <source>
        <dbReference type="Proteomes" id="UP000677054"/>
    </source>
</evidence>
<dbReference type="Proteomes" id="UP000677054">
    <property type="component" value="Unassembled WGS sequence"/>
</dbReference>
<keyword evidence="4" id="KW-1185">Reference proteome</keyword>
<proteinExistence type="predicted"/>
<sequence>MNLVNDPLHDKKSEEEDEDDFNNHDGFHRAAPNEEAAGDQSDNPEELEELTALDSQLNQLHSALDELEKQHDSVHTRVKELLESTRAMRADAERQECACVGNESCMHVADDTPIDRHSNGCDPC</sequence>
<keyword evidence="1" id="KW-0175">Coiled coil</keyword>
<evidence type="ECO:0000256" key="2">
    <source>
        <dbReference type="SAM" id="MobiDB-lite"/>
    </source>
</evidence>
<gene>
    <name evidence="3" type="ORF">DSTB1V02_LOCUS6</name>
</gene>
<protein>
    <submittedName>
        <fullName evidence="3">Uncharacterized protein</fullName>
    </submittedName>
</protein>
<reference evidence="3" key="1">
    <citation type="submission" date="2020-11" db="EMBL/GenBank/DDBJ databases">
        <authorList>
            <person name="Tran Van P."/>
        </authorList>
    </citation>
    <scope>NUCLEOTIDE SEQUENCE</scope>
</reference>
<feature type="coiled-coil region" evidence="1">
    <location>
        <begin position="50"/>
        <end position="84"/>
    </location>
</feature>
<dbReference type="Pfam" id="PF03670">
    <property type="entry name" value="UPF0184"/>
    <property type="match status" value="1"/>
</dbReference>